<reference evidence="1" key="1">
    <citation type="journal article" date="2015" name="Nature">
        <title>Complex archaea that bridge the gap between prokaryotes and eukaryotes.</title>
        <authorList>
            <person name="Spang A."/>
            <person name="Saw J.H."/>
            <person name="Jorgensen S.L."/>
            <person name="Zaremba-Niedzwiedzka K."/>
            <person name="Martijn J."/>
            <person name="Lind A.E."/>
            <person name="van Eijk R."/>
            <person name="Schleper C."/>
            <person name="Guy L."/>
            <person name="Ettema T.J."/>
        </authorList>
    </citation>
    <scope>NUCLEOTIDE SEQUENCE</scope>
</reference>
<evidence type="ECO:0000313" key="1">
    <source>
        <dbReference type="EMBL" id="KKL94114.1"/>
    </source>
</evidence>
<dbReference type="AlphaFoldDB" id="A0A0F9G5R4"/>
<protein>
    <submittedName>
        <fullName evidence="1">Uncharacterized protein</fullName>
    </submittedName>
</protein>
<organism evidence="1">
    <name type="scientific">marine sediment metagenome</name>
    <dbReference type="NCBI Taxonomy" id="412755"/>
    <lineage>
        <taxon>unclassified sequences</taxon>
        <taxon>metagenomes</taxon>
        <taxon>ecological metagenomes</taxon>
    </lineage>
</organism>
<name>A0A0F9G5R4_9ZZZZ</name>
<comment type="caution">
    <text evidence="1">The sequence shown here is derived from an EMBL/GenBank/DDBJ whole genome shotgun (WGS) entry which is preliminary data.</text>
</comment>
<proteinExistence type="predicted"/>
<sequence>MPGFALPVLAATGVAISAYGLYVGGQARKDAAAASARAAEEQAKAANLRATTEILNLRREQGQLRQTQIAGASAGGFGTGGSAGLAVQETAHITELDVAAITAESRFAASYLQQQAAHTRAAGARQAQAANILAAGTLITGGAKVFKDFE</sequence>
<dbReference type="EMBL" id="LAZR01019010">
    <property type="protein sequence ID" value="KKL94114.1"/>
    <property type="molecule type" value="Genomic_DNA"/>
</dbReference>
<gene>
    <name evidence="1" type="ORF">LCGC14_1867940</name>
</gene>
<accession>A0A0F9G5R4</accession>